<protein>
    <submittedName>
        <fullName evidence="5">Uncharacterized protein LOC106160699</fullName>
    </submittedName>
</protein>
<dbReference type="InterPro" id="IPR009011">
    <property type="entry name" value="Man6P_isomerase_rcpt-bd_dom_sf"/>
</dbReference>
<dbReference type="Proteomes" id="UP000085678">
    <property type="component" value="Unplaced"/>
</dbReference>
<keyword evidence="4" id="KW-1185">Reference proteome</keyword>
<dbReference type="PANTHER" id="PTHR15071:SF0">
    <property type="entry name" value="MANNOSE 6-PHOSPHATE RECEPTOR-LIKE PROTEIN 1"/>
    <property type="match status" value="1"/>
</dbReference>
<evidence type="ECO:0000313" key="4">
    <source>
        <dbReference type="Proteomes" id="UP000085678"/>
    </source>
</evidence>
<keyword evidence="2" id="KW-0472">Membrane</keyword>
<dbReference type="GO" id="GO:0005802">
    <property type="term" value="C:trans-Golgi network"/>
    <property type="evidence" value="ECO:0007669"/>
    <property type="project" value="TreeGrafter"/>
</dbReference>
<feature type="signal peptide" evidence="3">
    <location>
        <begin position="1"/>
        <end position="50"/>
    </location>
</feature>
<keyword evidence="2" id="KW-0812">Transmembrane</keyword>
<dbReference type="KEGG" id="lak:106160699"/>
<organism evidence="4 5">
    <name type="scientific">Lingula anatina</name>
    <name type="common">Brachiopod</name>
    <name type="synonym">Lingula unguis</name>
    <dbReference type="NCBI Taxonomy" id="7574"/>
    <lineage>
        <taxon>Eukaryota</taxon>
        <taxon>Metazoa</taxon>
        <taxon>Spiralia</taxon>
        <taxon>Lophotrochozoa</taxon>
        <taxon>Brachiopoda</taxon>
        <taxon>Linguliformea</taxon>
        <taxon>Lingulata</taxon>
        <taxon>Lingulida</taxon>
        <taxon>Linguloidea</taxon>
        <taxon>Lingulidae</taxon>
        <taxon>Lingula</taxon>
    </lineage>
</organism>
<dbReference type="GO" id="GO:0000139">
    <property type="term" value="C:Golgi membrane"/>
    <property type="evidence" value="ECO:0007669"/>
    <property type="project" value="UniProtKB-SubCell"/>
</dbReference>
<dbReference type="Gene3D" id="2.70.130.10">
    <property type="entry name" value="Mannose-6-phosphate receptor binding domain"/>
    <property type="match status" value="1"/>
</dbReference>
<evidence type="ECO:0000256" key="3">
    <source>
        <dbReference type="SAM" id="SignalP"/>
    </source>
</evidence>
<dbReference type="OrthoDB" id="29460at2759"/>
<dbReference type="Pfam" id="PF02157">
    <property type="entry name" value="Man-6-P_recep"/>
    <property type="match status" value="1"/>
</dbReference>
<evidence type="ECO:0000256" key="2">
    <source>
        <dbReference type="SAM" id="Phobius"/>
    </source>
</evidence>
<sequence length="268" mass="29869">MPIEMCADFCSNFRTLYLMTNRTLGTSSVSMRHLFILCLHFLILLSPVRSETCTMLGPCSCKTSKGTIDLTPLSGNGQVAKFTFTDTASKDVYSFSPCVAFSEFTGCADAAMCQLHDTGYYLLGKQDSMEFLGDPQAGSLVMHFLPQAQRESRIALHCSPGKEGEFIFIKEDQDPTTKQSTFQFSLTTKYACLPDHSLSLGSVLCIILLVLVIIYLVCGILFLKFVRGAQGAELIPNLDFWKDFPFLVRDGFYFVKNGCKEESTYEKI</sequence>
<feature type="transmembrane region" description="Helical" evidence="2">
    <location>
        <begin position="198"/>
        <end position="223"/>
    </location>
</feature>
<accession>A0A1S3I3H5</accession>
<keyword evidence="3" id="KW-0732">Signal</keyword>
<evidence type="ECO:0000256" key="1">
    <source>
        <dbReference type="ARBA" id="ARBA00023180"/>
    </source>
</evidence>
<feature type="chain" id="PRO_5010277254" evidence="3">
    <location>
        <begin position="51"/>
        <end position="268"/>
    </location>
</feature>
<gene>
    <name evidence="5" type="primary">LOC106160699</name>
</gene>
<dbReference type="SUPFAM" id="SSF50911">
    <property type="entry name" value="Mannose 6-phosphate receptor domain"/>
    <property type="match status" value="1"/>
</dbReference>
<dbReference type="InterPro" id="IPR028927">
    <property type="entry name" value="Man-6-P_rcpt"/>
</dbReference>
<evidence type="ECO:0000313" key="5">
    <source>
        <dbReference type="RefSeq" id="XP_013392820.1"/>
    </source>
</evidence>
<reference evidence="5" key="1">
    <citation type="submission" date="2025-08" db="UniProtKB">
        <authorList>
            <consortium name="RefSeq"/>
        </authorList>
    </citation>
    <scope>IDENTIFICATION</scope>
    <source>
        <tissue evidence="5">Gonads</tissue>
    </source>
</reference>
<dbReference type="InParanoid" id="A0A1S3I3H5"/>
<name>A0A1S3I3H5_LINAN</name>
<keyword evidence="1" id="KW-0325">Glycoprotein</keyword>
<keyword evidence="2" id="KW-1133">Transmembrane helix</keyword>
<dbReference type="PANTHER" id="PTHR15071">
    <property type="entry name" value="MANNOSE-6-PHOSPHATE RECEPTOR FAMILY MEMBER"/>
    <property type="match status" value="1"/>
</dbReference>
<dbReference type="RefSeq" id="XP_013392820.1">
    <property type="nucleotide sequence ID" value="XM_013537366.1"/>
</dbReference>
<dbReference type="GeneID" id="106160699"/>
<dbReference type="AlphaFoldDB" id="A0A1S3I3H5"/>
<proteinExistence type="predicted"/>